<dbReference type="AlphaFoldDB" id="A0A1D2J8D0"/>
<feature type="compositionally biased region" description="Low complexity" evidence="1">
    <location>
        <begin position="158"/>
        <end position="194"/>
    </location>
</feature>
<evidence type="ECO:0000313" key="2">
    <source>
        <dbReference type="EMBL" id="ODH19207.1"/>
    </source>
</evidence>
<feature type="region of interest" description="Disordered" evidence="1">
    <location>
        <begin position="408"/>
        <end position="469"/>
    </location>
</feature>
<dbReference type="InterPro" id="IPR032710">
    <property type="entry name" value="NTF2-like_dom_sf"/>
</dbReference>
<feature type="compositionally biased region" description="Basic and acidic residues" evidence="1">
    <location>
        <begin position="623"/>
        <end position="634"/>
    </location>
</feature>
<feature type="region of interest" description="Disordered" evidence="1">
    <location>
        <begin position="564"/>
        <end position="658"/>
    </location>
</feature>
<protein>
    <submittedName>
        <fullName evidence="2">Uncharacterized protein</fullName>
    </submittedName>
</protein>
<feature type="compositionally biased region" description="Basic and acidic residues" evidence="1">
    <location>
        <begin position="210"/>
        <end position="219"/>
    </location>
</feature>
<dbReference type="EMBL" id="LZYO01000316">
    <property type="protein sequence ID" value="ODH19207.1"/>
    <property type="molecule type" value="Genomic_DNA"/>
</dbReference>
<proteinExistence type="predicted"/>
<name>A0A1D2J8D0_PARBR</name>
<dbReference type="Proteomes" id="UP000242814">
    <property type="component" value="Unassembled WGS sequence"/>
</dbReference>
<sequence>MSLKQVYERFLAEPTAASLSADAALNYITTTTTFSTPEPIIKHLQTQSRSLKKKSEKIVNVVEGPRSICLDVETSLEFLTGGGAYLPSLDDNFLVDRVVTLPIIHIVHFDNSDRITQIRLYWDQGSLLKQIDVIGASSRNWPIRDSAEQLRLVNSSVSAAGNSPSSMSSSASQGGRPSTAASNNASIASITSPSKRFTKDPHASLSLFEPHSDPSEDRPVSVSSRGSAKPAPRDYSDLFVSDDADFTPTKPPQLSRKDGAAIAPKSGADTNYQAWRVFADEDRQQGEQDNNTNANNNNYCRTPSAKINSKKFNHFEFGETPHPGSTVKSKPPNHFEFGVAEPPISTKPQQKREKNHFEFGEADPDSVHNTIPIRPRSNKHNSKWDFEDFVTPVKPKQKVQSQNVRHFGWSDNEADGDTNVAVRPFKPPQPRRDAETHFELRDEGTPVAPGQKRADVPTKGPGVAHNKGLGLYENNLYDDSGTPVSEERQRHRQEYKMPTKGPGVAHNKGLGLYENNLYDEFGTPIKGDGEKAGAVKAKAPLGVIPNGGGVNRKKDFDSHWVMRDDEVEGDGDGDARPGVGENGKRTDENRGSGAGGIDRKKAGRMMEASWNSFEEQEGEGEGEAVKRRMQEQKRVGRVQSQSQRQNQRHWGFGDEGDM</sequence>
<feature type="region of interest" description="Disordered" evidence="1">
    <location>
        <begin position="360"/>
        <end position="379"/>
    </location>
</feature>
<dbReference type="VEuPathDB" id="FungiDB:PABG_00158"/>
<gene>
    <name evidence="2" type="ORF">ACO22_06186</name>
</gene>
<organism evidence="2 3">
    <name type="scientific">Paracoccidioides brasiliensis</name>
    <dbReference type="NCBI Taxonomy" id="121759"/>
    <lineage>
        <taxon>Eukaryota</taxon>
        <taxon>Fungi</taxon>
        <taxon>Dikarya</taxon>
        <taxon>Ascomycota</taxon>
        <taxon>Pezizomycotina</taxon>
        <taxon>Eurotiomycetes</taxon>
        <taxon>Eurotiomycetidae</taxon>
        <taxon>Onygenales</taxon>
        <taxon>Ajellomycetaceae</taxon>
        <taxon>Paracoccidioides</taxon>
    </lineage>
</organism>
<feature type="compositionally biased region" description="Basic and acidic residues" evidence="1">
    <location>
        <begin position="430"/>
        <end position="444"/>
    </location>
</feature>
<dbReference type="VEuPathDB" id="FungiDB:PADG_02557"/>
<feature type="region of interest" description="Disordered" evidence="1">
    <location>
        <begin position="284"/>
        <end position="303"/>
    </location>
</feature>
<dbReference type="SUPFAM" id="SSF54427">
    <property type="entry name" value="NTF2-like"/>
    <property type="match status" value="1"/>
</dbReference>
<evidence type="ECO:0000256" key="1">
    <source>
        <dbReference type="SAM" id="MobiDB-lite"/>
    </source>
</evidence>
<comment type="caution">
    <text evidence="2">The sequence shown here is derived from an EMBL/GenBank/DDBJ whole genome shotgun (WGS) entry which is preliminary data.</text>
</comment>
<accession>A0A1D2J8D0</accession>
<evidence type="ECO:0000313" key="3">
    <source>
        <dbReference type="Proteomes" id="UP000242814"/>
    </source>
</evidence>
<reference evidence="2 3" key="1">
    <citation type="submission" date="2016-06" db="EMBL/GenBank/DDBJ databases">
        <authorList>
            <person name="Kjaerup R.B."/>
            <person name="Dalgaard T.S."/>
            <person name="Juul-Madsen H.R."/>
        </authorList>
    </citation>
    <scope>NUCLEOTIDE SEQUENCE [LARGE SCALE GENOMIC DNA]</scope>
    <source>
        <strain evidence="2 3">Pb300</strain>
    </source>
</reference>
<feature type="region of interest" description="Disordered" evidence="1">
    <location>
        <begin position="158"/>
        <end position="268"/>
    </location>
</feature>